<evidence type="ECO:0000313" key="2">
    <source>
        <dbReference type="EMBL" id="REG01525.1"/>
    </source>
</evidence>
<dbReference type="EMBL" id="QUMQ01000001">
    <property type="protein sequence ID" value="REG01525.1"/>
    <property type="molecule type" value="Genomic_DNA"/>
</dbReference>
<evidence type="ECO:0000313" key="3">
    <source>
        <dbReference type="Proteomes" id="UP000256913"/>
    </source>
</evidence>
<feature type="domain" description="Cupin type-2" evidence="1">
    <location>
        <begin position="36"/>
        <end position="100"/>
    </location>
</feature>
<dbReference type="Pfam" id="PF07883">
    <property type="entry name" value="Cupin_2"/>
    <property type="match status" value="1"/>
</dbReference>
<dbReference type="InterPro" id="IPR013096">
    <property type="entry name" value="Cupin_2"/>
</dbReference>
<dbReference type="GO" id="GO:0016853">
    <property type="term" value="F:isomerase activity"/>
    <property type="evidence" value="ECO:0007669"/>
    <property type="project" value="UniProtKB-KW"/>
</dbReference>
<keyword evidence="3" id="KW-1185">Reference proteome</keyword>
<name>A0A3D9ZY39_9ACTN</name>
<protein>
    <submittedName>
        <fullName evidence="2">Mannose-6-phosphate isomerase-like protein (Cupin superfamily)</fullName>
    </submittedName>
</protein>
<proteinExistence type="predicted"/>
<dbReference type="InterPro" id="IPR011051">
    <property type="entry name" value="RmlC_Cupin_sf"/>
</dbReference>
<accession>A0A3D9ZY39</accession>
<evidence type="ECO:0000259" key="1">
    <source>
        <dbReference type="Pfam" id="PF07883"/>
    </source>
</evidence>
<dbReference type="Proteomes" id="UP000256913">
    <property type="component" value="Unassembled WGS sequence"/>
</dbReference>
<dbReference type="AlphaFoldDB" id="A0A3D9ZY39"/>
<reference evidence="2 3" key="1">
    <citation type="submission" date="2018-08" db="EMBL/GenBank/DDBJ databases">
        <title>Sequencing the genomes of 1000 actinobacteria strains.</title>
        <authorList>
            <person name="Klenk H.-P."/>
        </authorList>
    </citation>
    <scope>NUCLEOTIDE SEQUENCE [LARGE SCALE GENOMIC DNA]</scope>
    <source>
        <strain evidence="2 3">DSM 44099</strain>
    </source>
</reference>
<dbReference type="RefSeq" id="WP_116073842.1">
    <property type="nucleotide sequence ID" value="NZ_BONB01000012.1"/>
</dbReference>
<organism evidence="2 3">
    <name type="scientific">Asanoa ferruginea</name>
    <dbReference type="NCBI Taxonomy" id="53367"/>
    <lineage>
        <taxon>Bacteria</taxon>
        <taxon>Bacillati</taxon>
        <taxon>Actinomycetota</taxon>
        <taxon>Actinomycetes</taxon>
        <taxon>Micromonosporales</taxon>
        <taxon>Micromonosporaceae</taxon>
        <taxon>Asanoa</taxon>
    </lineage>
</organism>
<dbReference type="InterPro" id="IPR014710">
    <property type="entry name" value="RmlC-like_jellyroll"/>
</dbReference>
<dbReference type="Gene3D" id="2.60.120.10">
    <property type="entry name" value="Jelly Rolls"/>
    <property type="match status" value="1"/>
</dbReference>
<dbReference type="OrthoDB" id="5145129at2"/>
<sequence>MTVIRQDQTRRFETPAGVMTTLGSPTLGGATRPIWRVEMPAGSAGPVHTIDAEQIWTVLSGGAAVVLGGEEVRVGVGDTLVLAPDVERQLIADAEQGLTAIVTSASGSTATAGGNRVQPPWAA</sequence>
<keyword evidence="2" id="KW-0413">Isomerase</keyword>
<gene>
    <name evidence="2" type="ORF">DFJ67_7609</name>
</gene>
<dbReference type="SUPFAM" id="SSF51182">
    <property type="entry name" value="RmlC-like cupins"/>
    <property type="match status" value="1"/>
</dbReference>
<comment type="caution">
    <text evidence="2">The sequence shown here is derived from an EMBL/GenBank/DDBJ whole genome shotgun (WGS) entry which is preliminary data.</text>
</comment>